<dbReference type="InterPro" id="IPR016024">
    <property type="entry name" value="ARM-type_fold"/>
</dbReference>
<dbReference type="EMBL" id="NRRV01000027">
    <property type="protein sequence ID" value="MBK1631524.1"/>
    <property type="molecule type" value="Genomic_DNA"/>
</dbReference>
<accession>A0ABS1CJ50</accession>
<dbReference type="InterPro" id="IPR011989">
    <property type="entry name" value="ARM-like"/>
</dbReference>
<name>A0ABS1CJ50_9GAMM</name>
<evidence type="ECO:0000313" key="1">
    <source>
        <dbReference type="EMBL" id="MBK1631524.1"/>
    </source>
</evidence>
<reference evidence="1 2" key="1">
    <citation type="journal article" date="2020" name="Microorganisms">
        <title>Osmotic Adaptation and Compatible Solute Biosynthesis of Phototrophic Bacteria as Revealed from Genome Analyses.</title>
        <authorList>
            <person name="Imhoff J.F."/>
            <person name="Rahn T."/>
            <person name="Kunzel S."/>
            <person name="Keller A."/>
            <person name="Neulinger S.C."/>
        </authorList>
    </citation>
    <scope>NUCLEOTIDE SEQUENCE [LARGE SCALE GENOMIC DNA]</scope>
    <source>
        <strain evidence="1 2">DSM 6210</strain>
    </source>
</reference>
<sequence length="319" mass="33713">MLRALDEQPSAQLLREALAHTHYRVLARAAEAAGDSLHYALEPALMDAFRRLAALDHKADPGCLAKGALARALVALDCLDADCFRSGLRLRQPEPVWGGQVDTAADVRASCAMGLAASGAAGALRELVDLLADPEHRARSGAVRAIGCTEPGAAEAVLRTKALLGDPEAEVIDECFRTLLALAPDTAPPFVARWLDDPGSADPALAELAALALGESKLDAAVALLRARWEAEPLRGRRPQVLLRAAALARTPAALDWLLGLAADAERTTVRQVIAELSVHRGQRRLRSALHECLLARGDAGLLEDYAAQFAPAAGKPEA</sequence>
<protein>
    <recommendedName>
        <fullName evidence="3">HEAT repeat domain-containing protein</fullName>
    </recommendedName>
</protein>
<keyword evidence="2" id="KW-1185">Reference proteome</keyword>
<dbReference type="Gene3D" id="1.25.10.10">
    <property type="entry name" value="Leucine-rich Repeat Variant"/>
    <property type="match status" value="1"/>
</dbReference>
<gene>
    <name evidence="1" type="ORF">CKO31_12375</name>
</gene>
<evidence type="ECO:0008006" key="3">
    <source>
        <dbReference type="Google" id="ProtNLM"/>
    </source>
</evidence>
<comment type="caution">
    <text evidence="1">The sequence shown here is derived from an EMBL/GenBank/DDBJ whole genome shotgun (WGS) entry which is preliminary data.</text>
</comment>
<dbReference type="Proteomes" id="UP000748752">
    <property type="component" value="Unassembled WGS sequence"/>
</dbReference>
<organism evidence="1 2">
    <name type="scientific">Thiohalocapsa halophila</name>
    <dbReference type="NCBI Taxonomy" id="69359"/>
    <lineage>
        <taxon>Bacteria</taxon>
        <taxon>Pseudomonadati</taxon>
        <taxon>Pseudomonadota</taxon>
        <taxon>Gammaproteobacteria</taxon>
        <taxon>Chromatiales</taxon>
        <taxon>Chromatiaceae</taxon>
        <taxon>Thiohalocapsa</taxon>
    </lineage>
</organism>
<evidence type="ECO:0000313" key="2">
    <source>
        <dbReference type="Proteomes" id="UP000748752"/>
    </source>
</evidence>
<dbReference type="SUPFAM" id="SSF48371">
    <property type="entry name" value="ARM repeat"/>
    <property type="match status" value="1"/>
</dbReference>
<proteinExistence type="predicted"/>